<keyword evidence="1" id="KW-0732">Signal</keyword>
<feature type="domain" description="Ice-binding protein C-terminal" evidence="2">
    <location>
        <begin position="163"/>
        <end position="187"/>
    </location>
</feature>
<feature type="chain" id="PRO_5045183953" evidence="1">
    <location>
        <begin position="23"/>
        <end position="189"/>
    </location>
</feature>
<comment type="caution">
    <text evidence="3">The sequence shown here is derived from an EMBL/GenBank/DDBJ whole genome shotgun (WGS) entry which is preliminary data.</text>
</comment>
<protein>
    <submittedName>
        <fullName evidence="3">PEP-CTERM sorting domain-containing protein</fullName>
    </submittedName>
</protein>
<dbReference type="SUPFAM" id="SSF49785">
    <property type="entry name" value="Galactose-binding domain-like"/>
    <property type="match status" value="1"/>
</dbReference>
<organism evidence="3 4">
    <name type="scientific">Pelomonas baiyunensis</name>
    <dbReference type="NCBI Taxonomy" id="3299026"/>
    <lineage>
        <taxon>Bacteria</taxon>
        <taxon>Pseudomonadati</taxon>
        <taxon>Pseudomonadota</taxon>
        <taxon>Betaproteobacteria</taxon>
        <taxon>Burkholderiales</taxon>
        <taxon>Sphaerotilaceae</taxon>
        <taxon>Roseateles</taxon>
    </lineage>
</organism>
<gene>
    <name evidence="3" type="ORF">ACG01O_10925</name>
</gene>
<evidence type="ECO:0000256" key="1">
    <source>
        <dbReference type="SAM" id="SignalP"/>
    </source>
</evidence>
<dbReference type="RefSeq" id="WP_394384424.1">
    <property type="nucleotide sequence ID" value="NZ_JBIGIB010000003.1"/>
</dbReference>
<keyword evidence="4" id="KW-1185">Reference proteome</keyword>
<sequence>MRVLPKTLIAAAVFGVAAAAQAAPQVVQVTGTASVTNVAAAADGFVPTNGTQWDTNSAFWTGAGALTFKLDQAYRLSALSLTADWNDFYRFSVSTDGVNFAQLVTVTGYADQPAGVNVGWGQVTMPVSFAPTQLAYQYVRLQSLAGDGSYSVGEVSFSGTAAPVPEPSTLAFMAAGLGVVGFVARRRRA</sequence>
<evidence type="ECO:0000313" key="3">
    <source>
        <dbReference type="EMBL" id="MFG6467120.1"/>
    </source>
</evidence>
<reference evidence="3 4" key="1">
    <citation type="submission" date="2024-08" db="EMBL/GenBank/DDBJ databases">
        <authorList>
            <person name="Lu H."/>
        </authorList>
    </citation>
    <scope>NUCLEOTIDE SEQUENCE [LARGE SCALE GENOMIC DNA]</scope>
    <source>
        <strain evidence="3 4">BYS87W</strain>
    </source>
</reference>
<dbReference type="Proteomes" id="UP001606303">
    <property type="component" value="Unassembled WGS sequence"/>
</dbReference>
<dbReference type="InterPro" id="IPR008979">
    <property type="entry name" value="Galactose-bd-like_sf"/>
</dbReference>
<dbReference type="Gene3D" id="2.60.120.260">
    <property type="entry name" value="Galactose-binding domain-like"/>
    <property type="match status" value="1"/>
</dbReference>
<dbReference type="EMBL" id="JBIGIB010000003">
    <property type="protein sequence ID" value="MFG6467120.1"/>
    <property type="molecule type" value="Genomic_DNA"/>
</dbReference>
<evidence type="ECO:0000259" key="2">
    <source>
        <dbReference type="Pfam" id="PF07589"/>
    </source>
</evidence>
<dbReference type="NCBIfam" id="TIGR02595">
    <property type="entry name" value="PEP_CTERM"/>
    <property type="match status" value="1"/>
</dbReference>
<name>A0ABW7GYV6_9BURK</name>
<accession>A0ABW7GYV6</accession>
<dbReference type="InterPro" id="IPR013424">
    <property type="entry name" value="Ice-binding_C"/>
</dbReference>
<feature type="signal peptide" evidence="1">
    <location>
        <begin position="1"/>
        <end position="22"/>
    </location>
</feature>
<evidence type="ECO:0000313" key="4">
    <source>
        <dbReference type="Proteomes" id="UP001606303"/>
    </source>
</evidence>
<dbReference type="Pfam" id="PF07589">
    <property type="entry name" value="PEP-CTERM"/>
    <property type="match status" value="1"/>
</dbReference>
<proteinExistence type="predicted"/>